<dbReference type="GO" id="GO:0005737">
    <property type="term" value="C:cytoplasm"/>
    <property type="evidence" value="ECO:0007669"/>
    <property type="project" value="TreeGrafter"/>
</dbReference>
<sequence length="204" mass="21887">MPSPPICIFLTTIASQASLRQRQDYILRTLQVKKIPFTSYDLASDEEAKRYWKRRAPLDKQQLPGILIGGRFPGTFVEFEDAVEHGELDIFLRLNESWNPADEIHPAPVAKPIGVPGASLPSEMTPGHIKPKILSVQKAPASSTGEKKVAAPAISKSDGVGSELGLQGPGVHVTEKELKDLIKELGLGGDDAGDLVKGLSGSST</sequence>
<evidence type="ECO:0000313" key="4">
    <source>
        <dbReference type="Proteomes" id="UP000054549"/>
    </source>
</evidence>
<comment type="similarity">
    <text evidence="1">Belongs to the SH3BGR family.</text>
</comment>
<dbReference type="OrthoDB" id="9932926at2759"/>
<accession>A0A0C2SWW9</accession>
<feature type="region of interest" description="Disordered" evidence="2">
    <location>
        <begin position="140"/>
        <end position="168"/>
    </location>
</feature>
<protein>
    <submittedName>
        <fullName evidence="3">Uncharacterized protein</fullName>
    </submittedName>
</protein>
<dbReference type="SUPFAM" id="SSF52833">
    <property type="entry name" value="Thioredoxin-like"/>
    <property type="match status" value="1"/>
</dbReference>
<dbReference type="EMBL" id="KN818333">
    <property type="protein sequence ID" value="KIL58609.1"/>
    <property type="molecule type" value="Genomic_DNA"/>
</dbReference>
<dbReference type="AlphaFoldDB" id="A0A0C2SWW9"/>
<dbReference type="Pfam" id="PF04908">
    <property type="entry name" value="SH3BGR"/>
    <property type="match status" value="1"/>
</dbReference>
<dbReference type="Proteomes" id="UP000054549">
    <property type="component" value="Unassembled WGS sequence"/>
</dbReference>
<evidence type="ECO:0000256" key="1">
    <source>
        <dbReference type="ARBA" id="ARBA00007764"/>
    </source>
</evidence>
<evidence type="ECO:0000256" key="2">
    <source>
        <dbReference type="SAM" id="MobiDB-lite"/>
    </source>
</evidence>
<dbReference type="Gene3D" id="3.40.30.10">
    <property type="entry name" value="Glutaredoxin"/>
    <property type="match status" value="1"/>
</dbReference>
<reference evidence="3 4" key="1">
    <citation type="submission" date="2014-04" db="EMBL/GenBank/DDBJ databases">
        <title>Evolutionary Origins and Diversification of the Mycorrhizal Mutualists.</title>
        <authorList>
            <consortium name="DOE Joint Genome Institute"/>
            <consortium name="Mycorrhizal Genomics Consortium"/>
            <person name="Kohler A."/>
            <person name="Kuo A."/>
            <person name="Nagy L.G."/>
            <person name="Floudas D."/>
            <person name="Copeland A."/>
            <person name="Barry K.W."/>
            <person name="Cichocki N."/>
            <person name="Veneault-Fourrey C."/>
            <person name="LaButti K."/>
            <person name="Lindquist E.A."/>
            <person name="Lipzen A."/>
            <person name="Lundell T."/>
            <person name="Morin E."/>
            <person name="Murat C."/>
            <person name="Riley R."/>
            <person name="Ohm R."/>
            <person name="Sun H."/>
            <person name="Tunlid A."/>
            <person name="Henrissat B."/>
            <person name="Grigoriev I.V."/>
            <person name="Hibbett D.S."/>
            <person name="Martin F."/>
        </authorList>
    </citation>
    <scope>NUCLEOTIDE SEQUENCE [LARGE SCALE GENOMIC DNA]</scope>
    <source>
        <strain evidence="3 4">Koide BX008</strain>
    </source>
</reference>
<dbReference type="InParanoid" id="A0A0C2SWW9"/>
<evidence type="ECO:0000313" key="3">
    <source>
        <dbReference type="EMBL" id="KIL58609.1"/>
    </source>
</evidence>
<proteinExistence type="inferred from homology"/>
<dbReference type="InterPro" id="IPR036249">
    <property type="entry name" value="Thioredoxin-like_sf"/>
</dbReference>
<dbReference type="InterPro" id="IPR051033">
    <property type="entry name" value="SH3BGR"/>
</dbReference>
<gene>
    <name evidence="3" type="ORF">M378DRAFT_27434</name>
</gene>
<dbReference type="PANTHER" id="PTHR12232">
    <property type="entry name" value="SH3 DOMAIN-BINDING GLUTAMIC ACID-RICH-LIKE PROTEIN"/>
    <property type="match status" value="1"/>
</dbReference>
<dbReference type="HOGENOM" id="CLU_075375_1_0_1"/>
<name>A0A0C2SWW9_AMAMK</name>
<dbReference type="STRING" id="946122.A0A0C2SWW9"/>
<keyword evidence="4" id="KW-1185">Reference proteome</keyword>
<dbReference type="PANTHER" id="PTHR12232:SF0">
    <property type="entry name" value="THIOREDOXIN DOMAIN-CONTAINING PROTEIN"/>
    <property type="match status" value="1"/>
</dbReference>
<dbReference type="PROSITE" id="PS51354">
    <property type="entry name" value="GLUTAREDOXIN_2"/>
    <property type="match status" value="1"/>
</dbReference>
<organism evidence="3 4">
    <name type="scientific">Amanita muscaria (strain Koide BX008)</name>
    <dbReference type="NCBI Taxonomy" id="946122"/>
    <lineage>
        <taxon>Eukaryota</taxon>
        <taxon>Fungi</taxon>
        <taxon>Dikarya</taxon>
        <taxon>Basidiomycota</taxon>
        <taxon>Agaricomycotina</taxon>
        <taxon>Agaricomycetes</taxon>
        <taxon>Agaricomycetidae</taxon>
        <taxon>Agaricales</taxon>
        <taxon>Pluteineae</taxon>
        <taxon>Amanitaceae</taxon>
        <taxon>Amanita</taxon>
    </lineage>
</organism>
<dbReference type="InterPro" id="IPR006993">
    <property type="entry name" value="Glut_rich_SH3-bd"/>
</dbReference>